<dbReference type="CDD" id="cd01763">
    <property type="entry name" value="Ubl_SUMO_like"/>
    <property type="match status" value="1"/>
</dbReference>
<keyword evidence="4" id="KW-1185">Reference proteome</keyword>
<evidence type="ECO:0000313" key="4">
    <source>
        <dbReference type="Proteomes" id="UP000054454"/>
    </source>
</evidence>
<proteinExistence type="predicted"/>
<evidence type="ECO:0000259" key="2">
    <source>
        <dbReference type="PROSITE" id="PS50053"/>
    </source>
</evidence>
<dbReference type="AlphaFoldDB" id="A0A0W4ZP51"/>
<name>A0A0W4ZP51_PNEC8</name>
<dbReference type="SUPFAM" id="SSF54236">
    <property type="entry name" value="Ubiquitin-like"/>
    <property type="match status" value="1"/>
</dbReference>
<feature type="region of interest" description="Disordered" evidence="1">
    <location>
        <begin position="67"/>
        <end position="93"/>
    </location>
</feature>
<accession>A0A0W4ZP51</accession>
<organism evidence="3 4">
    <name type="scientific">Pneumocystis carinii (strain B80)</name>
    <name type="common">Rat pneumocystis pneumonia agent</name>
    <name type="synonym">Pneumocystis carinii f. sp. carinii</name>
    <dbReference type="NCBI Taxonomy" id="1408658"/>
    <lineage>
        <taxon>Eukaryota</taxon>
        <taxon>Fungi</taxon>
        <taxon>Dikarya</taxon>
        <taxon>Ascomycota</taxon>
        <taxon>Taphrinomycotina</taxon>
        <taxon>Pneumocystomycetes</taxon>
        <taxon>Pneumocystaceae</taxon>
        <taxon>Pneumocystis</taxon>
    </lineage>
</organism>
<dbReference type="Gene3D" id="3.10.20.90">
    <property type="entry name" value="Phosphatidylinositol 3-kinase Catalytic Subunit, Chain A, domain 1"/>
    <property type="match status" value="1"/>
</dbReference>
<feature type="compositionally biased region" description="Polar residues" evidence="1">
    <location>
        <begin position="67"/>
        <end position="92"/>
    </location>
</feature>
<evidence type="ECO:0000313" key="3">
    <source>
        <dbReference type="EMBL" id="KTW30125.1"/>
    </source>
</evidence>
<dbReference type="VEuPathDB" id="FungiDB:T552_00603"/>
<dbReference type="InterPro" id="IPR000626">
    <property type="entry name" value="Ubiquitin-like_dom"/>
</dbReference>
<dbReference type="InterPro" id="IPR022617">
    <property type="entry name" value="Rad60/SUMO-like_dom"/>
</dbReference>
<protein>
    <recommendedName>
        <fullName evidence="2">Ubiquitin-like domain-containing protein</fullName>
    </recommendedName>
</protein>
<dbReference type="Pfam" id="PF11976">
    <property type="entry name" value="Rad60-SLD"/>
    <property type="match status" value="1"/>
</dbReference>
<feature type="region of interest" description="Disordered" evidence="1">
    <location>
        <begin position="1"/>
        <end position="24"/>
    </location>
</feature>
<reference evidence="4" key="1">
    <citation type="journal article" date="2016" name="Nat. Commun.">
        <title>Genome analysis of three Pneumocystis species reveals adaptation mechanisms to life exclusively in mammalian hosts.</title>
        <authorList>
            <person name="Ma L."/>
            <person name="Chen Z."/>
            <person name="Huang D.W."/>
            <person name="Kutty G."/>
            <person name="Ishihara M."/>
            <person name="Wang H."/>
            <person name="Abouelleil A."/>
            <person name="Bishop L."/>
            <person name="Davey E."/>
            <person name="Deng R."/>
            <person name="Deng X."/>
            <person name="Fan L."/>
            <person name="Fantoni G."/>
            <person name="Fitzgerald M."/>
            <person name="Gogineni E."/>
            <person name="Goldberg J.M."/>
            <person name="Handley G."/>
            <person name="Hu X."/>
            <person name="Huber C."/>
            <person name="Jiao X."/>
            <person name="Jones K."/>
            <person name="Levin J.Z."/>
            <person name="Liu Y."/>
            <person name="Macdonald P."/>
            <person name="Melnikov A."/>
            <person name="Raley C."/>
            <person name="Sassi M."/>
            <person name="Sherman B.T."/>
            <person name="Song X."/>
            <person name="Sykes S."/>
            <person name="Tran B."/>
            <person name="Walsh L."/>
            <person name="Xia Y."/>
            <person name="Yang J."/>
            <person name="Young S."/>
            <person name="Zeng Q."/>
            <person name="Zheng X."/>
            <person name="Stephens R."/>
            <person name="Nusbaum C."/>
            <person name="Birren B.W."/>
            <person name="Azadi P."/>
            <person name="Lempicki R.A."/>
            <person name="Cuomo C.A."/>
            <person name="Kovacs J.A."/>
        </authorList>
    </citation>
    <scope>NUCLEOTIDE SEQUENCE [LARGE SCALE GENOMIC DNA]</scope>
    <source>
        <strain evidence="4">B80</strain>
    </source>
</reference>
<feature type="region of interest" description="Disordered" evidence="1">
    <location>
        <begin position="110"/>
        <end position="156"/>
    </location>
</feature>
<dbReference type="GeneID" id="28935416"/>
<comment type="caution">
    <text evidence="3">The sequence shown here is derived from an EMBL/GenBank/DDBJ whole genome shotgun (WGS) entry which is preliminary data.</text>
</comment>
<dbReference type="EMBL" id="LFVZ01000003">
    <property type="protein sequence ID" value="KTW30125.1"/>
    <property type="molecule type" value="Genomic_DNA"/>
</dbReference>
<dbReference type="PROSITE" id="PS50053">
    <property type="entry name" value="UBIQUITIN_2"/>
    <property type="match status" value="1"/>
</dbReference>
<dbReference type="Proteomes" id="UP000054454">
    <property type="component" value="Unassembled WGS sequence"/>
</dbReference>
<dbReference type="OrthoDB" id="3365399at2759"/>
<evidence type="ECO:0000256" key="1">
    <source>
        <dbReference type="SAM" id="MobiDB-lite"/>
    </source>
</evidence>
<gene>
    <name evidence="3" type="ORF">T552_00603</name>
</gene>
<feature type="domain" description="Ubiquitin-like" evidence="2">
    <location>
        <begin position="372"/>
        <end position="445"/>
    </location>
</feature>
<dbReference type="InterPro" id="IPR029071">
    <property type="entry name" value="Ubiquitin-like_domsf"/>
</dbReference>
<dbReference type="RefSeq" id="XP_018226916.1">
    <property type="nucleotide sequence ID" value="XM_018369214.1"/>
</dbReference>
<sequence>MFNSKNGEKDIKTSRFQGKRDNRKIEEQYDEEIMFFSRKKAPFKGPETFTEIKYKYYNGKHDFSFDPTQISSSETFSSDENTLSSPRSISSENVEELSIIISPKVKESLKKNRSINISKKTHKNTHKKTADKSHSESSSSSPSHRKRSISLTPPPRLSKQIIQEGHRMNLAQEAKINIKSGKEENNLKKKENNNFYVCDNSNIETCDQYIRNNIKNTDTIELEAEEFTENNEKIEIFEITVVGKRNIKTDDNFFPESWEEPVLFKIHGNQAFRIMKDSFCSCKKLDKSYYNQIVLVFREKRIFESVTPKGINMLKYGPKITMDAMSIKEYKHLISEIEKRKRLKDEDILDFSNSTEKTLKSMTYIIIDDPPIELILRDKNNESIKLSIDASATISKLIETFKASRNIDTNAHIILTFEGECLEPNLSISYYDFENGDLIDVRINN</sequence>